<dbReference type="Pfam" id="PF13432">
    <property type="entry name" value="TPR_16"/>
    <property type="match status" value="1"/>
</dbReference>
<dbReference type="PANTHER" id="PTHR12558:SF33">
    <property type="entry name" value="BLL7664 PROTEIN"/>
    <property type="match status" value="1"/>
</dbReference>
<dbReference type="GO" id="GO:0030244">
    <property type="term" value="P:cellulose biosynthetic process"/>
    <property type="evidence" value="ECO:0007669"/>
    <property type="project" value="UniProtKB-KW"/>
</dbReference>
<dbReference type="PANTHER" id="PTHR12558">
    <property type="entry name" value="CELL DIVISION CYCLE 16,23,27"/>
    <property type="match status" value="1"/>
</dbReference>
<name>A0A1E7X642_9BURK</name>
<comment type="caution">
    <text evidence="10">The sequence shown here is derived from an EMBL/GenBank/DDBJ whole genome shotgun (WGS) entry which is preliminary data.</text>
</comment>
<evidence type="ECO:0000313" key="11">
    <source>
        <dbReference type="Proteomes" id="UP000175989"/>
    </source>
</evidence>
<dbReference type="PATRIC" id="fig|762836.4.peg.700"/>
<proteinExistence type="predicted"/>
<dbReference type="SUPFAM" id="SSF48452">
    <property type="entry name" value="TPR-like"/>
    <property type="match status" value="3"/>
</dbReference>
<dbReference type="PRINTS" id="PR01441">
    <property type="entry name" value="CELLSNTHASEC"/>
</dbReference>
<dbReference type="EMBL" id="LROM01000047">
    <property type="protein sequence ID" value="OFA08530.1"/>
    <property type="molecule type" value="Genomic_DNA"/>
</dbReference>
<keyword evidence="4 6" id="KW-0802">TPR repeat</keyword>
<feature type="repeat" description="TPR" evidence="6">
    <location>
        <begin position="333"/>
        <end position="366"/>
    </location>
</feature>
<feature type="domain" description="Cellulose synthase operon C C-terminal" evidence="9">
    <location>
        <begin position="928"/>
        <end position="1262"/>
    </location>
</feature>
<evidence type="ECO:0000259" key="9">
    <source>
        <dbReference type="Pfam" id="PF05420"/>
    </source>
</evidence>
<dbReference type="Proteomes" id="UP000175989">
    <property type="component" value="Unassembled WGS sequence"/>
</dbReference>
<dbReference type="UniPathway" id="UPA00694"/>
<dbReference type="RefSeq" id="WP_070246370.1">
    <property type="nucleotide sequence ID" value="NZ_LROM01000047.1"/>
</dbReference>
<keyword evidence="2 8" id="KW-0732">Signal</keyword>
<evidence type="ECO:0000256" key="6">
    <source>
        <dbReference type="PROSITE-ProRule" id="PRU00339"/>
    </source>
</evidence>
<comment type="pathway">
    <text evidence="1">Glycan metabolism; bacterial cellulose biosynthesis.</text>
</comment>
<reference evidence="11" key="1">
    <citation type="journal article" date="2016" name="Front. Microbiol.">
        <title>Molecular Keys to the Janthinobacterium and Duganella spp. Interaction with the Plant Pathogen Fusarium graminearum.</title>
        <authorList>
            <person name="Haack F.S."/>
            <person name="Poehlein A."/>
            <person name="Kroger C."/>
            <person name="Voigt C.A."/>
            <person name="Piepenbring M."/>
            <person name="Bode H.B."/>
            <person name="Daniel R."/>
            <person name="Schafer W."/>
            <person name="Streit W.R."/>
        </authorList>
    </citation>
    <scope>NUCLEOTIDE SEQUENCE [LARGE SCALE GENOMIC DNA]</scope>
    <source>
        <strain evidence="11">T54</strain>
    </source>
</reference>
<keyword evidence="11" id="KW-1185">Reference proteome</keyword>
<dbReference type="GO" id="GO:0019867">
    <property type="term" value="C:outer membrane"/>
    <property type="evidence" value="ECO:0007669"/>
    <property type="project" value="InterPro"/>
</dbReference>
<dbReference type="GO" id="GO:0006011">
    <property type="term" value="P:UDP-alpha-D-glucose metabolic process"/>
    <property type="evidence" value="ECO:0007669"/>
    <property type="project" value="InterPro"/>
</dbReference>
<evidence type="ECO:0000256" key="8">
    <source>
        <dbReference type="SAM" id="SignalP"/>
    </source>
</evidence>
<evidence type="ECO:0000256" key="5">
    <source>
        <dbReference type="ARBA" id="ARBA00022916"/>
    </source>
</evidence>
<dbReference type="InterPro" id="IPR003921">
    <property type="entry name" value="Cell_synth_C"/>
</dbReference>
<dbReference type="InterPro" id="IPR008410">
    <property type="entry name" value="BCSC_C"/>
</dbReference>
<dbReference type="Pfam" id="PF14559">
    <property type="entry name" value="TPR_19"/>
    <property type="match status" value="1"/>
</dbReference>
<accession>A0A1E7X642</accession>
<evidence type="ECO:0000256" key="7">
    <source>
        <dbReference type="SAM" id="Coils"/>
    </source>
</evidence>
<dbReference type="InterPro" id="IPR011990">
    <property type="entry name" value="TPR-like_helical_dom_sf"/>
</dbReference>
<feature type="chain" id="PRO_5009208454" evidence="8">
    <location>
        <begin position="32"/>
        <end position="1281"/>
    </location>
</feature>
<sequence length="1281" mass="137074">MARLRPAALWLAAACLAAATSAASAPAPASAATAPAATPTLVQRAGADTGAVDALLRRASFWEWRGNDELALVALDKVLRLAPDHQDALGRQAMIELRLQRAPAAAATIARLQRLNPRHPALALYQAQQKQQQGDGAHRWRSARALARSGRVDEALRIMDAMKASQPLDSTMQMDYYQVLARTKDGRDKAHLGLRELLRQQPDNIALQLAVAKLDLNQRPNNGAALTAVMRISAMPRFGAAARDIWRSAMLALDPEPASLVLIDRYMQDESGEDSAVREQRAALVRGIEQRRQLLADPGYRARLDGLALLEAAQLEQAEQKFNQALLTRPNDGDVLGGLGTVYLRQGLHDQAQQQFQRAQRADPEQLRRWKSMERTARFWGLMRAARDATEGAAGAVDYALAARLLGQARELDPGEPAVLLAQARLAELRGNHAEAEKLLRQALAVVPEPSGARADTVEFFQRQGRDAEAEQLAAQAPPAQRQALQRDIALSRATRLQQQGDALVAAGDARGALELYEQAAALDDADPWLRYAMARAYAAQGEPQRGFAAFDQLLAAHPDDPTARYAYALFQGNQAREAEALAMLATIKPEQRTPEMQRQAGRFEVDLATQRARAQAQSGARTAALAGLQAAAQRYAAEPDRLLDLADAMADVEAPAAALVVLQGLPAGLNPDQAIRSARILSDAGASAEALAVLNGLQPPTLSAQDATAWDAAADAIALATARRLRGARQYPDALQALAPRLAAHDDRAPLRAEQARIERAMGQPAAALASYRKLQALEPDNASHGAALVELLVETGQRTEARAEIDRLLAGGAPQDPQVAADLASALIDLGDQAGAARLVWPALAAHPGNLSLLDRAGGLAVRAGQVDQAIGYYQQGNALAGPVLESYRVNRLAELLDKREAWVSSALNHEARSGTPGLSQLGMDTLALEYKLRQLGPDRVALRADIVDIRGGLLDPALPDARNAGTVLLCFPLCTAPAASQNAHGIALNAGWERGPWKADVGTTPLGFPLTTLVGGVTYQGDLGAVGYAVEASRRALTSSLLSYAGMTDPATGKVWGGVTQNGMTLSASRDDGGALGLWTNAGVHSFTGKDVQTNRRLQWMGGLIGRVINTDNRLLSVGVTAMVWRFSKNVGEYTFGHGGYYSPASYKSVSLPVTYGERIGRLSFTVRGAVSRSLSQTRAADYFPTDSALQSQADALVATNFFEPRYGAGAGTSKSVGRSLATTLEYQVRKNMFIGGSFSLDRSIDYAPNRFMLYLRFAPDGVAARPVAFPPVPAPVR</sequence>
<dbReference type="PROSITE" id="PS50005">
    <property type="entry name" value="TPR"/>
    <property type="match status" value="1"/>
</dbReference>
<evidence type="ECO:0000313" key="10">
    <source>
        <dbReference type="EMBL" id="OFA08530.1"/>
    </source>
</evidence>
<organism evidence="10 11">
    <name type="scientific">Duganella phyllosphaerae</name>
    <dbReference type="NCBI Taxonomy" id="762836"/>
    <lineage>
        <taxon>Bacteria</taxon>
        <taxon>Pseudomonadati</taxon>
        <taxon>Pseudomonadota</taxon>
        <taxon>Betaproteobacteria</taxon>
        <taxon>Burkholderiales</taxon>
        <taxon>Oxalobacteraceae</taxon>
        <taxon>Telluria group</taxon>
        <taxon>Duganella</taxon>
    </lineage>
</organism>
<dbReference type="SMART" id="SM00028">
    <property type="entry name" value="TPR"/>
    <property type="match status" value="7"/>
</dbReference>
<feature type="coiled-coil region" evidence="7">
    <location>
        <begin position="419"/>
        <end position="446"/>
    </location>
</feature>
<dbReference type="Pfam" id="PF05420">
    <property type="entry name" value="BCSC_C"/>
    <property type="match status" value="1"/>
</dbReference>
<dbReference type="OrthoDB" id="174989at2"/>
<evidence type="ECO:0000256" key="4">
    <source>
        <dbReference type="ARBA" id="ARBA00022803"/>
    </source>
</evidence>
<keyword evidence="7" id="KW-0175">Coiled coil</keyword>
<dbReference type="Pfam" id="PF13428">
    <property type="entry name" value="TPR_14"/>
    <property type="match status" value="1"/>
</dbReference>
<gene>
    <name evidence="10" type="primary">bcsC_2</name>
    <name evidence="10" type="ORF">DUPY_06590</name>
</gene>
<evidence type="ECO:0000256" key="2">
    <source>
        <dbReference type="ARBA" id="ARBA00022729"/>
    </source>
</evidence>
<keyword evidence="3" id="KW-0677">Repeat</keyword>
<dbReference type="Gene3D" id="1.25.40.10">
    <property type="entry name" value="Tetratricopeptide repeat domain"/>
    <property type="match status" value="5"/>
</dbReference>
<feature type="signal peptide" evidence="8">
    <location>
        <begin position="1"/>
        <end position="31"/>
    </location>
</feature>
<evidence type="ECO:0000256" key="1">
    <source>
        <dbReference type="ARBA" id="ARBA00005186"/>
    </source>
</evidence>
<evidence type="ECO:0000256" key="3">
    <source>
        <dbReference type="ARBA" id="ARBA00022737"/>
    </source>
</evidence>
<dbReference type="InterPro" id="IPR019734">
    <property type="entry name" value="TPR_rpt"/>
</dbReference>
<keyword evidence="5" id="KW-0135">Cellulose biosynthesis</keyword>
<protein>
    <submittedName>
        <fullName evidence="10">Cellulose synthase operon protein C</fullName>
    </submittedName>
</protein>